<evidence type="ECO:0000313" key="1">
    <source>
        <dbReference type="EMBL" id="NYD88760.1"/>
    </source>
</evidence>
<keyword evidence="2" id="KW-1185">Reference proteome</keyword>
<accession>A0A7Y9K1U8</accession>
<sequence>MTPTREDFLAWRADPVTQWLMEAMGSFAKVQRDEWLRRTWEEGKHPSTDLLIELRTRADAYRAIPDSTYDDWMKAHGNDPQPE</sequence>
<dbReference type="Proteomes" id="UP000517753">
    <property type="component" value="Unassembled WGS sequence"/>
</dbReference>
<protein>
    <submittedName>
        <fullName evidence="1">Uncharacterized protein</fullName>
    </submittedName>
</protein>
<dbReference type="AlphaFoldDB" id="A0A7Y9K1U8"/>
<gene>
    <name evidence="1" type="ORF">HD841_000529</name>
</gene>
<comment type="caution">
    <text evidence="1">The sequence shown here is derived from an EMBL/GenBank/DDBJ whole genome shotgun (WGS) entry which is preliminary data.</text>
</comment>
<name>A0A7Y9K1U8_9SPHN</name>
<dbReference type="EMBL" id="JACCBY010000001">
    <property type="protein sequence ID" value="NYD88760.1"/>
    <property type="molecule type" value="Genomic_DNA"/>
</dbReference>
<organism evidence="1 2">
    <name type="scientific">Sphingomonas melonis</name>
    <dbReference type="NCBI Taxonomy" id="152682"/>
    <lineage>
        <taxon>Bacteria</taxon>
        <taxon>Pseudomonadati</taxon>
        <taxon>Pseudomonadota</taxon>
        <taxon>Alphaproteobacteria</taxon>
        <taxon>Sphingomonadales</taxon>
        <taxon>Sphingomonadaceae</taxon>
        <taxon>Sphingomonas</taxon>
    </lineage>
</organism>
<reference evidence="1 2" key="2">
    <citation type="submission" date="2020-08" db="EMBL/GenBank/DDBJ databases">
        <title>The Agave Microbiome: Exploring the role of microbial communities in plant adaptations to desert environments.</title>
        <authorList>
            <person name="Partida-Martinez L.P."/>
        </authorList>
    </citation>
    <scope>NUCLEOTIDE SEQUENCE [LARGE SCALE GENOMIC DNA]</scope>
    <source>
        <strain evidence="1 2">AS2.3</strain>
    </source>
</reference>
<proteinExistence type="predicted"/>
<evidence type="ECO:0000313" key="2">
    <source>
        <dbReference type="Proteomes" id="UP000517753"/>
    </source>
</evidence>
<reference evidence="1 2" key="1">
    <citation type="submission" date="2020-07" db="EMBL/GenBank/DDBJ databases">
        <authorList>
            <person name="Partida-Martinez L."/>
            <person name="Huntemann M."/>
            <person name="Clum A."/>
            <person name="Wang J."/>
            <person name="Palaniappan K."/>
            <person name="Ritter S."/>
            <person name="Chen I.-M."/>
            <person name="Stamatis D."/>
            <person name="Reddy T."/>
            <person name="O'Malley R."/>
            <person name="Daum C."/>
            <person name="Shapiro N."/>
            <person name="Ivanova N."/>
            <person name="Kyrpides N."/>
            <person name="Woyke T."/>
        </authorList>
    </citation>
    <scope>NUCLEOTIDE SEQUENCE [LARGE SCALE GENOMIC DNA]</scope>
    <source>
        <strain evidence="1 2">AS2.3</strain>
    </source>
</reference>